<feature type="binding site" evidence="8">
    <location>
        <position position="343"/>
    </location>
    <ligand>
        <name>Na(+)</name>
        <dbReference type="ChEBI" id="CHEBI:29101"/>
        <label>1</label>
    </ligand>
</feature>
<keyword evidence="7" id="KW-0325">Glycoprotein</keyword>
<dbReference type="GO" id="GO:0005886">
    <property type="term" value="C:plasma membrane"/>
    <property type="evidence" value="ECO:0007669"/>
    <property type="project" value="TreeGrafter"/>
</dbReference>
<feature type="binding site" evidence="8">
    <location>
        <position position="444"/>
    </location>
    <ligand>
        <name>Na(+)</name>
        <dbReference type="ChEBI" id="CHEBI:29101"/>
        <label>1</label>
    </ligand>
</feature>
<evidence type="ECO:0000313" key="13">
    <source>
        <dbReference type="EMBL" id="EKC30006.1"/>
    </source>
</evidence>
<keyword evidence="6 12" id="KW-0472">Membrane</keyword>
<dbReference type="PROSITE" id="PS50267">
    <property type="entry name" value="NA_NEUROTRAN_SYMP_3"/>
    <property type="match status" value="1"/>
</dbReference>
<dbReference type="InterPro" id="IPR017900">
    <property type="entry name" value="4Fe4S_Fe_S_CS"/>
</dbReference>
<feature type="transmembrane region" description="Helical" evidence="12">
    <location>
        <begin position="293"/>
        <end position="320"/>
    </location>
</feature>
<comment type="similarity">
    <text evidence="2 10">Belongs to the sodium:neurotransmitter symporter (SNF) (TC 2.A.22) family.</text>
</comment>
<feature type="binding site" evidence="8">
    <location>
        <position position="375"/>
    </location>
    <ligand>
        <name>Na(+)</name>
        <dbReference type="ChEBI" id="CHEBI:29101"/>
        <label>1</label>
    </ligand>
</feature>
<dbReference type="HOGENOM" id="CLU_006855_9_4_1"/>
<keyword evidence="8" id="KW-0479">Metal-binding</keyword>
<dbReference type="PANTHER" id="PTHR11616:SF321">
    <property type="entry name" value="SODIUM-DEPENDENT NUTRIENT AMINO ACID TRANSPORTER 1-RELATED"/>
    <property type="match status" value="1"/>
</dbReference>
<feature type="binding site" evidence="8">
    <location>
        <position position="64"/>
    </location>
    <ligand>
        <name>Na(+)</name>
        <dbReference type="ChEBI" id="CHEBI:29101"/>
        <label>1</label>
    </ligand>
</feature>
<feature type="transmembrane region" description="Helical" evidence="12">
    <location>
        <begin position="428"/>
        <end position="449"/>
    </location>
</feature>
<feature type="transmembrane region" description="Helical" evidence="12">
    <location>
        <begin position="86"/>
        <end position="107"/>
    </location>
</feature>
<keyword evidence="8" id="KW-0915">Sodium</keyword>
<sequence>MSVSEKNVFTGNQEYLKEKELALEETESSSAGSSQSSLESGDENVGRGNWSGRLDFLLSCVGFAVGLGNIWRFPYLCYQSGGGAFLIPYVIFLFLCGVPLFFLEISYGQFASLSPITVWKISPLFKGVGYGMIIISGIVCVYYNIIITWTIYFLYHSFKAVLPWSTCGNPWNTEKCYIRGEINLTQVDNATANGTIGYNVNTTSLLNLSDVTVAFVGGTSNTSKSDLVNLTNKVTASEEFWQNEVLQITDGIEDLGTIRWELLICLAIAWIVVFLCLCKGIKSSGRVVYVTATFPYLVLTILLIRGVTLPGAGAGIYFYLVPEWEKLLTFKVWGDAAVQIFYSVGMAWGGLITMASYNKFNNNCYRDAMIVPLINCGTSVFAGLVIFSVLGFMSHETGIDIKNVVTQGPGLTFVAYPEAVARLPISPLWAVLFFLMLFTIGLDSQFGMFETMTSAFVDEFPHLLKNRKVLFTAFFCFIEFLLGIPCIMEGGIYVLQIMDWYCATFSLMLLSLTECVVIAWIYGADRFYKDIELMIGYQPGVWWKICWKYITPATITFVWLFSVTQLSPVTYGDYEYPDGAIVFGWMLGLASIVPVPVCAIIAILGEKGSFVQRIKKLVHHTDDWGPAVEKHRIRYLQSLQNSQESLDSVEMCINCGKCYMTCNDSGYQAIKFDAQTHLPTVTDDCTGCTLCLSVCPIIDCISMVPRTTPYIPKRGIPLGTGNSRLPGVSMETN</sequence>
<feature type="transmembrane region" description="Helical" evidence="12">
    <location>
        <begin position="545"/>
        <end position="562"/>
    </location>
</feature>
<feature type="region of interest" description="Disordered" evidence="11">
    <location>
        <begin position="21"/>
        <end position="44"/>
    </location>
</feature>
<proteinExistence type="inferred from homology"/>
<dbReference type="SUPFAM" id="SSF161070">
    <property type="entry name" value="SNF-like"/>
    <property type="match status" value="1"/>
</dbReference>
<dbReference type="PROSITE" id="PS00610">
    <property type="entry name" value="NA_NEUROTRAN_SYMP_1"/>
    <property type="match status" value="1"/>
</dbReference>
<dbReference type="Gene3D" id="3.30.70.20">
    <property type="match status" value="1"/>
</dbReference>
<dbReference type="SUPFAM" id="SSF54862">
    <property type="entry name" value="4Fe-4S ferredoxins"/>
    <property type="match status" value="1"/>
</dbReference>
<dbReference type="GO" id="GO:0005283">
    <property type="term" value="F:amino acid:sodium symporter activity"/>
    <property type="evidence" value="ECO:0007669"/>
    <property type="project" value="TreeGrafter"/>
</dbReference>
<keyword evidence="10" id="KW-0769">Symport</keyword>
<dbReference type="EMBL" id="JH818770">
    <property type="protein sequence ID" value="EKC30006.1"/>
    <property type="molecule type" value="Genomic_DNA"/>
</dbReference>
<dbReference type="GO" id="GO:0046872">
    <property type="term" value="F:metal ion binding"/>
    <property type="evidence" value="ECO:0007669"/>
    <property type="project" value="UniProtKB-KW"/>
</dbReference>
<dbReference type="InterPro" id="IPR000175">
    <property type="entry name" value="Na/ntran_symport"/>
</dbReference>
<evidence type="ECO:0000256" key="9">
    <source>
        <dbReference type="PIRSR" id="PIRSR600175-2"/>
    </source>
</evidence>
<feature type="transmembrane region" description="Helical" evidence="12">
    <location>
        <begin position="500"/>
        <end position="524"/>
    </location>
</feature>
<dbReference type="Pfam" id="PF14697">
    <property type="entry name" value="Fer4_21"/>
    <property type="match status" value="1"/>
</dbReference>
<accession>K1R7Q8</accession>
<keyword evidence="4 10" id="KW-0812">Transmembrane</keyword>
<feature type="transmembrane region" description="Helical" evidence="12">
    <location>
        <begin position="128"/>
        <end position="155"/>
    </location>
</feature>
<feature type="transmembrane region" description="Helical" evidence="12">
    <location>
        <begin position="56"/>
        <end position="74"/>
    </location>
</feature>
<evidence type="ECO:0000256" key="3">
    <source>
        <dbReference type="ARBA" id="ARBA00022448"/>
    </source>
</evidence>
<evidence type="ECO:0000256" key="12">
    <source>
        <dbReference type="SAM" id="Phobius"/>
    </source>
</evidence>
<feature type="compositionally biased region" description="Low complexity" evidence="11">
    <location>
        <begin position="28"/>
        <end position="39"/>
    </location>
</feature>
<evidence type="ECO:0000256" key="10">
    <source>
        <dbReference type="RuleBase" id="RU003732"/>
    </source>
</evidence>
<dbReference type="GO" id="GO:0089718">
    <property type="term" value="P:amino acid import across plasma membrane"/>
    <property type="evidence" value="ECO:0007669"/>
    <property type="project" value="TreeGrafter"/>
</dbReference>
<protein>
    <recommendedName>
        <fullName evidence="10">Transporter</fullName>
    </recommendedName>
</protein>
<feature type="transmembrane region" description="Helical" evidence="12">
    <location>
        <begin position="340"/>
        <end position="357"/>
    </location>
</feature>
<dbReference type="PRINTS" id="PR00176">
    <property type="entry name" value="NANEUSMPORT"/>
</dbReference>
<dbReference type="FunCoup" id="K1R7Q8">
    <property type="interactions" value="57"/>
</dbReference>
<dbReference type="PANTHER" id="PTHR11616">
    <property type="entry name" value="SODIUM/CHLORIDE DEPENDENT TRANSPORTER"/>
    <property type="match status" value="1"/>
</dbReference>
<evidence type="ECO:0000256" key="7">
    <source>
        <dbReference type="ARBA" id="ARBA00023180"/>
    </source>
</evidence>
<gene>
    <name evidence="13" type="ORF">CGI_10013503</name>
</gene>
<evidence type="ECO:0000256" key="2">
    <source>
        <dbReference type="ARBA" id="ARBA00006459"/>
    </source>
</evidence>
<dbReference type="AlphaFoldDB" id="K1R7Q8"/>
<feature type="binding site" evidence="8">
    <location>
        <position position="443"/>
    </location>
    <ligand>
        <name>Na(+)</name>
        <dbReference type="ChEBI" id="CHEBI:29101"/>
        <label>1</label>
    </ligand>
</feature>
<dbReference type="InterPro" id="IPR017896">
    <property type="entry name" value="4Fe4S_Fe-S-bd"/>
</dbReference>
<dbReference type="InterPro" id="IPR037272">
    <property type="entry name" value="SNS_sf"/>
</dbReference>
<feature type="binding site" evidence="8">
    <location>
        <position position="69"/>
    </location>
    <ligand>
        <name>Na(+)</name>
        <dbReference type="ChEBI" id="CHEBI:29101"/>
        <label>1</label>
    </ligand>
</feature>
<evidence type="ECO:0000256" key="11">
    <source>
        <dbReference type="SAM" id="MobiDB-lite"/>
    </source>
</evidence>
<name>K1R7Q8_MAGGI</name>
<evidence type="ECO:0000256" key="5">
    <source>
        <dbReference type="ARBA" id="ARBA00022989"/>
    </source>
</evidence>
<feature type="transmembrane region" description="Helical" evidence="12">
    <location>
        <begin position="369"/>
        <end position="393"/>
    </location>
</feature>
<keyword evidence="5 12" id="KW-1133">Transmembrane helix</keyword>
<evidence type="ECO:0000256" key="1">
    <source>
        <dbReference type="ARBA" id="ARBA00004141"/>
    </source>
</evidence>
<evidence type="ECO:0000256" key="8">
    <source>
        <dbReference type="PIRSR" id="PIRSR600175-1"/>
    </source>
</evidence>
<keyword evidence="9" id="KW-1015">Disulfide bond</keyword>
<dbReference type="PROSITE" id="PS51379">
    <property type="entry name" value="4FE4S_FER_2"/>
    <property type="match status" value="2"/>
</dbReference>
<feature type="binding site" evidence="8">
    <location>
        <position position="62"/>
    </location>
    <ligand>
        <name>Na(+)</name>
        <dbReference type="ChEBI" id="CHEBI:29101"/>
        <label>1</label>
    </ligand>
</feature>
<feature type="transmembrane region" description="Helical" evidence="12">
    <location>
        <begin position="260"/>
        <end position="281"/>
    </location>
</feature>
<evidence type="ECO:0000256" key="4">
    <source>
        <dbReference type="ARBA" id="ARBA00022692"/>
    </source>
</evidence>
<dbReference type="PROSITE" id="PS00198">
    <property type="entry name" value="4FE4S_FER_1"/>
    <property type="match status" value="1"/>
</dbReference>
<evidence type="ECO:0000256" key="6">
    <source>
        <dbReference type="ARBA" id="ARBA00023136"/>
    </source>
</evidence>
<dbReference type="FunFam" id="3.30.70.20:FF:000023">
    <property type="entry name" value="Dihydropyrimidine dehydrogenase [NADP(+)]"/>
    <property type="match status" value="1"/>
</dbReference>
<dbReference type="Pfam" id="PF00209">
    <property type="entry name" value="SNF"/>
    <property type="match status" value="1"/>
</dbReference>
<organism evidence="13">
    <name type="scientific">Magallana gigas</name>
    <name type="common">Pacific oyster</name>
    <name type="synonym">Crassostrea gigas</name>
    <dbReference type="NCBI Taxonomy" id="29159"/>
    <lineage>
        <taxon>Eukaryota</taxon>
        <taxon>Metazoa</taxon>
        <taxon>Spiralia</taxon>
        <taxon>Lophotrochozoa</taxon>
        <taxon>Mollusca</taxon>
        <taxon>Bivalvia</taxon>
        <taxon>Autobranchia</taxon>
        <taxon>Pteriomorphia</taxon>
        <taxon>Ostreida</taxon>
        <taxon>Ostreoidea</taxon>
        <taxon>Ostreidae</taxon>
        <taxon>Magallana</taxon>
    </lineage>
</organism>
<dbReference type="InParanoid" id="K1R7Q8"/>
<feature type="disulfide bond" evidence="9">
    <location>
        <begin position="167"/>
        <end position="176"/>
    </location>
</feature>
<keyword evidence="3 10" id="KW-0813">Transport</keyword>
<reference evidence="13" key="1">
    <citation type="journal article" date="2012" name="Nature">
        <title>The oyster genome reveals stress adaptation and complexity of shell formation.</title>
        <authorList>
            <person name="Zhang G."/>
            <person name="Fang X."/>
            <person name="Guo X."/>
            <person name="Li L."/>
            <person name="Luo R."/>
            <person name="Xu F."/>
            <person name="Yang P."/>
            <person name="Zhang L."/>
            <person name="Wang X."/>
            <person name="Qi H."/>
            <person name="Xiong Z."/>
            <person name="Que H."/>
            <person name="Xie Y."/>
            <person name="Holland P.W."/>
            <person name="Paps J."/>
            <person name="Zhu Y."/>
            <person name="Wu F."/>
            <person name="Chen Y."/>
            <person name="Wang J."/>
            <person name="Peng C."/>
            <person name="Meng J."/>
            <person name="Yang L."/>
            <person name="Liu J."/>
            <person name="Wen B."/>
            <person name="Zhang N."/>
            <person name="Huang Z."/>
            <person name="Zhu Q."/>
            <person name="Feng Y."/>
            <person name="Mount A."/>
            <person name="Hedgecock D."/>
            <person name="Xu Z."/>
            <person name="Liu Y."/>
            <person name="Domazet-Loso T."/>
            <person name="Du Y."/>
            <person name="Sun X."/>
            <person name="Zhang S."/>
            <person name="Liu B."/>
            <person name="Cheng P."/>
            <person name="Jiang X."/>
            <person name="Li J."/>
            <person name="Fan D."/>
            <person name="Wang W."/>
            <person name="Fu W."/>
            <person name="Wang T."/>
            <person name="Wang B."/>
            <person name="Zhang J."/>
            <person name="Peng Z."/>
            <person name="Li Y."/>
            <person name="Li N."/>
            <person name="Wang J."/>
            <person name="Chen M."/>
            <person name="He Y."/>
            <person name="Tan F."/>
            <person name="Song X."/>
            <person name="Zheng Q."/>
            <person name="Huang R."/>
            <person name="Yang H."/>
            <person name="Du X."/>
            <person name="Chen L."/>
            <person name="Yang M."/>
            <person name="Gaffney P.M."/>
            <person name="Wang S."/>
            <person name="Luo L."/>
            <person name="She Z."/>
            <person name="Ming Y."/>
            <person name="Huang W."/>
            <person name="Zhang S."/>
            <person name="Huang B."/>
            <person name="Zhang Y."/>
            <person name="Qu T."/>
            <person name="Ni P."/>
            <person name="Miao G."/>
            <person name="Wang J."/>
            <person name="Wang Q."/>
            <person name="Steinberg C.E."/>
            <person name="Wang H."/>
            <person name="Li N."/>
            <person name="Qian L."/>
            <person name="Zhang G."/>
            <person name="Li Y."/>
            <person name="Yang H."/>
            <person name="Liu X."/>
            <person name="Wang J."/>
            <person name="Yin Y."/>
            <person name="Wang J."/>
        </authorList>
    </citation>
    <scope>NUCLEOTIDE SEQUENCE [LARGE SCALE GENOMIC DNA]</scope>
    <source>
        <strain evidence="13">05x7-T-G4-1.051#20</strain>
    </source>
</reference>
<feature type="binding site" evidence="8">
    <location>
        <position position="65"/>
    </location>
    <ligand>
        <name>Na(+)</name>
        <dbReference type="ChEBI" id="CHEBI:29101"/>
        <label>1</label>
    </ligand>
</feature>
<comment type="subcellular location">
    <subcellularLocation>
        <location evidence="1">Membrane</location>
        <topology evidence="1">Multi-pass membrane protein</topology>
    </subcellularLocation>
</comment>
<feature type="transmembrane region" description="Helical" evidence="12">
    <location>
        <begin position="469"/>
        <end position="494"/>
    </location>
</feature>
<feature type="transmembrane region" description="Helical" evidence="12">
    <location>
        <begin position="582"/>
        <end position="605"/>
    </location>
</feature>